<keyword evidence="1" id="KW-0472">Membrane</keyword>
<dbReference type="RefSeq" id="WP_126673972.1">
    <property type="nucleotide sequence ID" value="NZ_RYZR01000006.1"/>
</dbReference>
<keyword evidence="3" id="KW-1185">Reference proteome</keyword>
<name>A0A432LS12_9GAMM</name>
<dbReference type="EMBL" id="RYZR01000006">
    <property type="protein sequence ID" value="RUL63034.1"/>
    <property type="molecule type" value="Genomic_DNA"/>
</dbReference>
<dbReference type="AlphaFoldDB" id="A0A432LS12"/>
<proteinExistence type="predicted"/>
<keyword evidence="1" id="KW-1133">Transmembrane helix</keyword>
<evidence type="ECO:0000256" key="1">
    <source>
        <dbReference type="SAM" id="Phobius"/>
    </source>
</evidence>
<accession>A0A432LS12</accession>
<dbReference type="PROSITE" id="PS51257">
    <property type="entry name" value="PROKAR_LIPOPROTEIN"/>
    <property type="match status" value="1"/>
</dbReference>
<comment type="caution">
    <text evidence="2">The sequence shown here is derived from an EMBL/GenBank/DDBJ whole genome shotgun (WGS) entry which is preliminary data.</text>
</comment>
<protein>
    <submittedName>
        <fullName evidence="2">Uncharacterized protein</fullName>
    </submittedName>
</protein>
<feature type="transmembrane region" description="Helical" evidence="1">
    <location>
        <begin position="12"/>
        <end position="33"/>
    </location>
</feature>
<gene>
    <name evidence="2" type="ORF">EKH79_11505</name>
</gene>
<dbReference type="OrthoDB" id="5958178at2"/>
<evidence type="ECO:0000313" key="2">
    <source>
        <dbReference type="EMBL" id="RUL63034.1"/>
    </source>
</evidence>
<reference evidence="2 3" key="1">
    <citation type="submission" date="2018-12" db="EMBL/GenBank/DDBJ databases">
        <title>Dyella dinghuensis sp. nov. DHOA06 and Dyella choica sp. nov. 4M-K27, isolated from forest soil.</title>
        <authorList>
            <person name="Qiu L.-H."/>
            <person name="Gao Z.-H."/>
        </authorList>
    </citation>
    <scope>NUCLEOTIDE SEQUENCE [LARGE SCALE GENOMIC DNA]</scope>
    <source>
        <strain evidence="2 3">DHOA06</strain>
    </source>
</reference>
<keyword evidence="1" id="KW-0812">Transmembrane</keyword>
<organism evidence="2 3">
    <name type="scientific">Dyella dinghuensis</name>
    <dbReference type="NCBI Taxonomy" id="1920169"/>
    <lineage>
        <taxon>Bacteria</taxon>
        <taxon>Pseudomonadati</taxon>
        <taxon>Pseudomonadota</taxon>
        <taxon>Gammaproteobacteria</taxon>
        <taxon>Lysobacterales</taxon>
        <taxon>Rhodanobacteraceae</taxon>
        <taxon>Dyella</taxon>
    </lineage>
</organism>
<evidence type="ECO:0000313" key="3">
    <source>
        <dbReference type="Proteomes" id="UP000267077"/>
    </source>
</evidence>
<dbReference type="Proteomes" id="UP000267077">
    <property type="component" value="Unassembled WGS sequence"/>
</dbReference>
<sequence length="76" mass="8042">MKLTETRFENFILHTLFVACMVVCGLILTAMVASKPAPVELATKMTLSNPVSTLLASAPSACMLPVSNTICLRTAG</sequence>